<accession>A0A8B0SRH1</accession>
<dbReference type="AlphaFoldDB" id="A0A8B0SRH1"/>
<organism evidence="1">
    <name type="scientific">Klebsiella pneumoniae</name>
    <dbReference type="NCBI Taxonomy" id="573"/>
    <lineage>
        <taxon>Bacteria</taxon>
        <taxon>Pseudomonadati</taxon>
        <taxon>Pseudomonadota</taxon>
        <taxon>Gammaproteobacteria</taxon>
        <taxon>Enterobacterales</taxon>
        <taxon>Enterobacteriaceae</taxon>
        <taxon>Klebsiella/Raoultella group</taxon>
        <taxon>Klebsiella</taxon>
        <taxon>Klebsiella pneumoniae complex</taxon>
    </lineage>
</organism>
<dbReference type="EC" id="6.3.2.38" evidence="1"/>
<protein>
    <submittedName>
        <fullName evidence="1">N(2)-citryl-N(6)-acetyl-N(6)-hydroxylysine synthase, aerobactin biosynthesis protein IucA</fullName>
        <ecNumber evidence="1">6.3.2.38</ecNumber>
    </submittedName>
</protein>
<dbReference type="GO" id="GO:0016874">
    <property type="term" value="F:ligase activity"/>
    <property type="evidence" value="ECO:0007669"/>
    <property type="project" value="UniProtKB-KW"/>
</dbReference>
<proteinExistence type="predicted"/>
<dbReference type="EMBL" id="MN956836">
    <property type="protein sequence ID" value="QTX14893.1"/>
    <property type="molecule type" value="Genomic_DNA"/>
</dbReference>
<keyword evidence="1" id="KW-0614">Plasmid</keyword>
<reference evidence="1" key="1">
    <citation type="submission" date="2020-01" db="EMBL/GenBank/DDBJ databases">
        <authorList>
            <person name="Qin S."/>
        </authorList>
    </citation>
    <scope>NUCLEOTIDE SEQUENCE</scope>
    <source>
        <strain evidence="1">CVir17-16-YZ6g</strain>
        <plasmid evidence="1">p17-15-vir-like</plasmid>
    </source>
</reference>
<name>A0A8B0SRH1_KLEPN</name>
<sequence length="41" mass="4494">MLGDLPVGLIYRDCRGSAFMPHAAGWLDTIGEAQAEKRLHP</sequence>
<geneLocation type="plasmid" evidence="1">
    <name>p17-15-vir-like</name>
</geneLocation>
<evidence type="ECO:0000313" key="1">
    <source>
        <dbReference type="EMBL" id="QTX14893.1"/>
    </source>
</evidence>
<keyword evidence="1" id="KW-0436">Ligase</keyword>